<dbReference type="AlphaFoldDB" id="A0AAD9IYJ8"/>
<evidence type="ECO:0000313" key="3">
    <source>
        <dbReference type="Proteomes" id="UP001209878"/>
    </source>
</evidence>
<evidence type="ECO:0000313" key="2">
    <source>
        <dbReference type="EMBL" id="KAK2143341.1"/>
    </source>
</evidence>
<organism evidence="2 3">
    <name type="scientific">Ridgeia piscesae</name>
    <name type="common">Tubeworm</name>
    <dbReference type="NCBI Taxonomy" id="27915"/>
    <lineage>
        <taxon>Eukaryota</taxon>
        <taxon>Metazoa</taxon>
        <taxon>Spiralia</taxon>
        <taxon>Lophotrochozoa</taxon>
        <taxon>Annelida</taxon>
        <taxon>Polychaeta</taxon>
        <taxon>Sedentaria</taxon>
        <taxon>Canalipalpata</taxon>
        <taxon>Sabellida</taxon>
        <taxon>Siboglinidae</taxon>
        <taxon>Ridgeia</taxon>
    </lineage>
</organism>
<comment type="caution">
    <text evidence="2">The sequence shown here is derived from an EMBL/GenBank/DDBJ whole genome shotgun (WGS) entry which is preliminary data.</text>
</comment>
<gene>
    <name evidence="2" type="ORF">NP493_4560g00000</name>
</gene>
<proteinExistence type="predicted"/>
<keyword evidence="3" id="KW-1185">Reference proteome</keyword>
<accession>A0AAD9IYJ8</accession>
<name>A0AAD9IYJ8_RIDPI</name>
<protein>
    <submittedName>
        <fullName evidence="2">Uncharacterized protein</fullName>
    </submittedName>
</protein>
<keyword evidence="1" id="KW-0472">Membrane</keyword>
<dbReference type="Proteomes" id="UP001209878">
    <property type="component" value="Unassembled WGS sequence"/>
</dbReference>
<evidence type="ECO:0000256" key="1">
    <source>
        <dbReference type="SAM" id="Phobius"/>
    </source>
</evidence>
<feature type="transmembrane region" description="Helical" evidence="1">
    <location>
        <begin position="72"/>
        <end position="91"/>
    </location>
</feature>
<feature type="transmembrane region" description="Helical" evidence="1">
    <location>
        <begin position="111"/>
        <end position="130"/>
    </location>
</feature>
<sequence length="165" mass="17188">MFWFSFDGRLWGTGWLGGCFLWSGGSWVAREGCGRIACQALFESVSADNGVPGLLAIELFASSMSIERGVPGLLVSGVAGLLGNGVAGLLGNGVAGLLGNGVPDPELLDSSIVMSSSVGTAAVLIVSGVLEPKKGQRSVSWGNCLFHNQYTKNCENILCKYTLSR</sequence>
<keyword evidence="1" id="KW-1133">Transmembrane helix</keyword>
<reference evidence="2" key="1">
    <citation type="journal article" date="2023" name="Mol. Biol. Evol.">
        <title>Third-Generation Sequencing Reveals the Adaptive Role of the Epigenome in Three Deep-Sea Polychaetes.</title>
        <authorList>
            <person name="Perez M."/>
            <person name="Aroh O."/>
            <person name="Sun Y."/>
            <person name="Lan Y."/>
            <person name="Juniper S.K."/>
            <person name="Young C.R."/>
            <person name="Angers B."/>
            <person name="Qian P.Y."/>
        </authorList>
    </citation>
    <scope>NUCLEOTIDE SEQUENCE</scope>
    <source>
        <strain evidence="2">R07B-5</strain>
    </source>
</reference>
<dbReference type="EMBL" id="JAODUO010004550">
    <property type="protein sequence ID" value="KAK2143341.1"/>
    <property type="molecule type" value="Genomic_DNA"/>
</dbReference>
<keyword evidence="1" id="KW-0812">Transmembrane</keyword>